<proteinExistence type="predicted"/>
<dbReference type="SUPFAM" id="SSF56784">
    <property type="entry name" value="HAD-like"/>
    <property type="match status" value="1"/>
</dbReference>
<dbReference type="AlphaFoldDB" id="A0A9D1N2Y3"/>
<dbReference type="InterPro" id="IPR036412">
    <property type="entry name" value="HAD-like_sf"/>
</dbReference>
<dbReference type="CDD" id="cd02603">
    <property type="entry name" value="HAD_sEH-N_like"/>
    <property type="match status" value="1"/>
</dbReference>
<dbReference type="SFLD" id="SFLDS00003">
    <property type="entry name" value="Haloacid_Dehalogenase"/>
    <property type="match status" value="1"/>
</dbReference>
<evidence type="ECO:0000313" key="2">
    <source>
        <dbReference type="Proteomes" id="UP000824128"/>
    </source>
</evidence>
<dbReference type="Proteomes" id="UP000824128">
    <property type="component" value="Unassembled WGS sequence"/>
</dbReference>
<name>A0A9D1N2Y3_9FIRM</name>
<protein>
    <submittedName>
        <fullName evidence="1">HAD family phosphatase</fullName>
    </submittedName>
</protein>
<dbReference type="NCBIfam" id="TIGR01509">
    <property type="entry name" value="HAD-SF-IA-v3"/>
    <property type="match status" value="1"/>
</dbReference>
<dbReference type="InterPro" id="IPR006439">
    <property type="entry name" value="HAD-SF_hydro_IA"/>
</dbReference>
<accession>A0A9D1N2Y3</accession>
<dbReference type="EMBL" id="DVNZ01000073">
    <property type="protein sequence ID" value="HIU93966.1"/>
    <property type="molecule type" value="Genomic_DNA"/>
</dbReference>
<dbReference type="Pfam" id="PF00702">
    <property type="entry name" value="Hydrolase"/>
    <property type="match status" value="1"/>
</dbReference>
<organism evidence="1 2">
    <name type="scientific">Candidatus Aphodomorpha intestinavium</name>
    <dbReference type="NCBI Taxonomy" id="2840672"/>
    <lineage>
        <taxon>Bacteria</taxon>
        <taxon>Bacillati</taxon>
        <taxon>Bacillota</taxon>
        <taxon>Clostridia</taxon>
        <taxon>Eubacteriales</taxon>
        <taxon>Candidatus Aphodomorpha</taxon>
    </lineage>
</organism>
<dbReference type="InterPro" id="IPR023198">
    <property type="entry name" value="PGP-like_dom2"/>
</dbReference>
<dbReference type="SFLD" id="SFLDG01129">
    <property type="entry name" value="C1.5:_HAD__Beta-PGM__Phosphata"/>
    <property type="match status" value="1"/>
</dbReference>
<dbReference type="PANTHER" id="PTHR43611:SF3">
    <property type="entry name" value="FLAVIN MONONUCLEOTIDE HYDROLASE 1, CHLOROPLATIC"/>
    <property type="match status" value="1"/>
</dbReference>
<sequence length="201" mass="22223">MIRNVVFDMGGVLIRYDFSKYCTRYAPDPDDHALIMDELFGSVEWVQLDRGAIEQAQAIRSISARLPARLHGAVGQILNNWHEGAAPIDGMDALIRRLRAAGYGVYLLSNAAKTIHAYAPRLPGYDCFNGLFFSADWHLLKPDIAIYRAFCDEFHLDAGECVFIDDLSLNVEGAIHAGMHGLVFRGVERLLGELAAMGVAL</sequence>
<comment type="caution">
    <text evidence="1">The sequence shown here is derived from an EMBL/GenBank/DDBJ whole genome shotgun (WGS) entry which is preliminary data.</text>
</comment>
<dbReference type="Gene3D" id="3.40.50.1000">
    <property type="entry name" value="HAD superfamily/HAD-like"/>
    <property type="match status" value="1"/>
</dbReference>
<evidence type="ECO:0000313" key="1">
    <source>
        <dbReference type="EMBL" id="HIU93966.1"/>
    </source>
</evidence>
<reference evidence="1" key="2">
    <citation type="journal article" date="2021" name="PeerJ">
        <title>Extensive microbial diversity within the chicken gut microbiome revealed by metagenomics and culture.</title>
        <authorList>
            <person name="Gilroy R."/>
            <person name="Ravi A."/>
            <person name="Getino M."/>
            <person name="Pursley I."/>
            <person name="Horton D.L."/>
            <person name="Alikhan N.F."/>
            <person name="Baker D."/>
            <person name="Gharbi K."/>
            <person name="Hall N."/>
            <person name="Watson M."/>
            <person name="Adriaenssens E.M."/>
            <person name="Foster-Nyarko E."/>
            <person name="Jarju S."/>
            <person name="Secka A."/>
            <person name="Antonio M."/>
            <person name="Oren A."/>
            <person name="Chaudhuri R.R."/>
            <person name="La Ragione R."/>
            <person name="Hildebrand F."/>
            <person name="Pallen M.J."/>
        </authorList>
    </citation>
    <scope>NUCLEOTIDE SEQUENCE</scope>
    <source>
        <strain evidence="1">ChiGjej2B2-16831</strain>
    </source>
</reference>
<gene>
    <name evidence="1" type="ORF">IAD24_02285</name>
</gene>
<dbReference type="PANTHER" id="PTHR43611">
    <property type="entry name" value="ALPHA-D-GLUCOSE 1-PHOSPHATE PHOSPHATASE"/>
    <property type="match status" value="1"/>
</dbReference>
<dbReference type="InterPro" id="IPR023214">
    <property type="entry name" value="HAD_sf"/>
</dbReference>
<reference evidence="1" key="1">
    <citation type="submission" date="2020-10" db="EMBL/GenBank/DDBJ databases">
        <authorList>
            <person name="Gilroy R."/>
        </authorList>
    </citation>
    <scope>NUCLEOTIDE SEQUENCE</scope>
    <source>
        <strain evidence="1">ChiGjej2B2-16831</strain>
    </source>
</reference>
<dbReference type="Gene3D" id="1.10.150.240">
    <property type="entry name" value="Putative phosphatase, domain 2"/>
    <property type="match status" value="1"/>
</dbReference>